<dbReference type="Proteomes" id="UP001417504">
    <property type="component" value="Unassembled WGS sequence"/>
</dbReference>
<keyword evidence="3" id="KW-0663">Pyridoxal phosphate</keyword>
<dbReference type="Pfam" id="PF04863">
    <property type="entry name" value="EGF_alliinase"/>
    <property type="match status" value="1"/>
</dbReference>
<dbReference type="Pfam" id="PF04864">
    <property type="entry name" value="Alliinase_C"/>
    <property type="match status" value="1"/>
</dbReference>
<comment type="cofactor">
    <cofactor evidence="1">
        <name>pyridoxal 5'-phosphate</name>
        <dbReference type="ChEBI" id="CHEBI:597326"/>
    </cofactor>
</comment>
<feature type="signal peptide" evidence="4">
    <location>
        <begin position="1"/>
        <end position="32"/>
    </location>
</feature>
<comment type="similarity">
    <text evidence="2">Belongs to the alliinase family.</text>
</comment>
<dbReference type="InterPro" id="IPR050478">
    <property type="entry name" value="Ethylene_sulfur-biosynth"/>
</dbReference>
<keyword evidence="8" id="KW-1185">Reference proteome</keyword>
<evidence type="ECO:0000256" key="1">
    <source>
        <dbReference type="ARBA" id="ARBA00001933"/>
    </source>
</evidence>
<reference evidence="7 8" key="1">
    <citation type="submission" date="2024-01" db="EMBL/GenBank/DDBJ databases">
        <title>Genome assemblies of Stephania.</title>
        <authorList>
            <person name="Yang L."/>
        </authorList>
    </citation>
    <scope>NUCLEOTIDE SEQUENCE [LARGE SCALE GENOMIC DNA]</scope>
    <source>
        <strain evidence="7">QJT</strain>
        <tissue evidence="7">Leaf</tissue>
    </source>
</reference>
<feature type="domain" description="Alliinase EGF-like" evidence="5">
    <location>
        <begin position="39"/>
        <end position="93"/>
    </location>
</feature>
<evidence type="ECO:0000313" key="8">
    <source>
        <dbReference type="Proteomes" id="UP001417504"/>
    </source>
</evidence>
<evidence type="ECO:0000259" key="5">
    <source>
        <dbReference type="Pfam" id="PF04863"/>
    </source>
</evidence>
<feature type="chain" id="PRO_5042816920" evidence="4">
    <location>
        <begin position="33"/>
        <end position="460"/>
    </location>
</feature>
<dbReference type="SUPFAM" id="SSF53383">
    <property type="entry name" value="PLP-dependent transferases"/>
    <property type="match status" value="1"/>
</dbReference>
<keyword evidence="4" id="KW-0732">Signal</keyword>
<evidence type="ECO:0000259" key="6">
    <source>
        <dbReference type="Pfam" id="PF04864"/>
    </source>
</evidence>
<dbReference type="InterPro" id="IPR037029">
    <property type="entry name" value="Alliinase_N_sf"/>
</dbReference>
<dbReference type="Gene3D" id="2.10.25.30">
    <property type="entry name" value="EGF-like, alliinase"/>
    <property type="match status" value="1"/>
</dbReference>
<dbReference type="Gene3D" id="3.40.640.10">
    <property type="entry name" value="Type I PLP-dependent aspartate aminotransferase-like (Major domain)"/>
    <property type="match status" value="1"/>
</dbReference>
<comment type="caution">
    <text evidence="7">The sequence shown here is derived from an EMBL/GenBank/DDBJ whole genome shotgun (WGS) entry which is preliminary data.</text>
</comment>
<dbReference type="InterPro" id="IPR006948">
    <property type="entry name" value="Alliinase_C"/>
</dbReference>
<accession>A0AAP0K8H0</accession>
<dbReference type="InterPro" id="IPR015424">
    <property type="entry name" value="PyrdxlP-dep_Trfase"/>
</dbReference>
<dbReference type="InterPro" id="IPR006947">
    <property type="entry name" value="EGF_alliinase"/>
</dbReference>
<dbReference type="GO" id="GO:0008483">
    <property type="term" value="F:transaminase activity"/>
    <property type="evidence" value="ECO:0007669"/>
    <property type="project" value="TreeGrafter"/>
</dbReference>
<dbReference type="GO" id="GO:0016846">
    <property type="term" value="F:carbon-sulfur lyase activity"/>
    <property type="evidence" value="ECO:0007669"/>
    <property type="project" value="InterPro"/>
</dbReference>
<proteinExistence type="inferred from homology"/>
<dbReference type="PANTHER" id="PTHR43795">
    <property type="entry name" value="BIFUNCTIONAL ASPARTATE AMINOTRANSFERASE AND GLUTAMATE/ASPARTATE-PREPHENATE AMINOTRANSFERASE-RELATED"/>
    <property type="match status" value="1"/>
</dbReference>
<dbReference type="GO" id="GO:0006520">
    <property type="term" value="P:amino acid metabolic process"/>
    <property type="evidence" value="ECO:0007669"/>
    <property type="project" value="TreeGrafter"/>
</dbReference>
<evidence type="ECO:0000256" key="4">
    <source>
        <dbReference type="SAM" id="SignalP"/>
    </source>
</evidence>
<protein>
    <submittedName>
        <fullName evidence="7">Uncharacterized protein</fullName>
    </submittedName>
</protein>
<gene>
    <name evidence="7" type="ORF">Sjap_006483</name>
</gene>
<organism evidence="7 8">
    <name type="scientific">Stephania japonica</name>
    <dbReference type="NCBI Taxonomy" id="461633"/>
    <lineage>
        <taxon>Eukaryota</taxon>
        <taxon>Viridiplantae</taxon>
        <taxon>Streptophyta</taxon>
        <taxon>Embryophyta</taxon>
        <taxon>Tracheophyta</taxon>
        <taxon>Spermatophyta</taxon>
        <taxon>Magnoliopsida</taxon>
        <taxon>Ranunculales</taxon>
        <taxon>Menispermaceae</taxon>
        <taxon>Menispermoideae</taxon>
        <taxon>Cissampelideae</taxon>
        <taxon>Stephania</taxon>
    </lineage>
</organism>
<evidence type="ECO:0000256" key="2">
    <source>
        <dbReference type="ARBA" id="ARBA00006312"/>
    </source>
</evidence>
<evidence type="ECO:0000313" key="7">
    <source>
        <dbReference type="EMBL" id="KAK9146580.1"/>
    </source>
</evidence>
<sequence length="460" mass="51539">MKIHVRGLPMKRVWLLILLSMIVLNSVPITCGDEHNELKWSRAAAEEAEEVASIKCSGHGRASLDGLPIEGKPVCQCNSCYSGDDCSVFLPNCAVDSGSGNPLFLEPYWMKNAASSAMVVSGWHRMGYEYEDGSFISRELEKVIRRLHEVVGNANTKGKYILYGAGSTQLLNAAIVGLSPAPPQNFTGNHSFSPANVVASIPFYQVYKQQTDIYNSLSFKWKGDASLWKNNSDSTENFIEFVTSPNNPDGRMMEPVLKGSSAKTIYDYAYYWPHYTGISAPVDTDLMIFTISKLTGHAGSRFGWAFVKDRALYERMENYLDVNSIGSSHDTQLRALVLLKSVLKDKARGLFEFGHGAMRKRWVMLNKSVSKSNRFSLQKLRPRYCSFFKKVTYPSPAYGWLKCERKEDQDCPAVLRAAGVMGRNGSVFHASNKYVRVSLIRSQDDFDLLLRKMDALVSQE</sequence>
<evidence type="ECO:0000256" key="3">
    <source>
        <dbReference type="ARBA" id="ARBA00022898"/>
    </source>
</evidence>
<dbReference type="PANTHER" id="PTHR43795:SF20">
    <property type="entry name" value="TRYPTOPHAN AMINOTRANSFERASE-RELATED PROTEIN 3"/>
    <property type="match status" value="1"/>
</dbReference>
<dbReference type="AlphaFoldDB" id="A0AAP0K8H0"/>
<dbReference type="EMBL" id="JBBNAE010000002">
    <property type="protein sequence ID" value="KAK9146580.1"/>
    <property type="molecule type" value="Genomic_DNA"/>
</dbReference>
<dbReference type="Gene3D" id="3.90.1150.10">
    <property type="entry name" value="Aspartate Aminotransferase, domain 1"/>
    <property type="match status" value="1"/>
</dbReference>
<name>A0AAP0K8H0_9MAGN</name>
<dbReference type="InterPro" id="IPR015422">
    <property type="entry name" value="PyrdxlP-dep_Trfase_small"/>
</dbReference>
<feature type="domain" description="Alliinase C-terminal" evidence="6">
    <location>
        <begin position="95"/>
        <end position="456"/>
    </location>
</feature>
<dbReference type="InterPro" id="IPR015421">
    <property type="entry name" value="PyrdxlP-dep_Trfase_major"/>
</dbReference>